<comment type="caution">
    <text evidence="7">The sequence shown here is derived from an EMBL/GenBank/DDBJ whole genome shotgun (WGS) entry which is preliminary data.</text>
</comment>
<sequence>MTDLISAKQFRDAPGVEDWRTIFGGGWACAYFRTGSFAAGVELVRAIGEVAAAANHHPDVDLRPEGVSVKLYTADFGGLSDQDVAVAQQISAAAAALGAPADPSAVQHVQVAIDALVSAEVQPFWVAVLGYGSFGETDVLDPLRRGPTFWFQQMDAPRPQRNRFHIDVYLPHDQIEARLAAALAAGGRIVSDAHAPGWWTLADAEGNEVDLAVWE</sequence>
<dbReference type="InterPro" id="IPR001533">
    <property type="entry name" value="Pterin_deHydtase"/>
</dbReference>
<dbReference type="Gene3D" id="3.30.1360.20">
    <property type="entry name" value="Transcriptional coactivator/pterin dehydratase"/>
    <property type="match status" value="1"/>
</dbReference>
<name>A0A941EPF6_9ACTN</name>
<evidence type="ECO:0000256" key="1">
    <source>
        <dbReference type="ARBA" id="ARBA00001554"/>
    </source>
</evidence>
<dbReference type="PANTHER" id="PTHR35908:SF1">
    <property type="entry name" value="CONSERVED PROTEIN"/>
    <property type="match status" value="1"/>
</dbReference>
<dbReference type="SUPFAM" id="SSF54593">
    <property type="entry name" value="Glyoxalase/Bleomycin resistance protein/Dihydroxybiphenyl dioxygenase"/>
    <property type="match status" value="1"/>
</dbReference>
<accession>A0A941EPF6</accession>
<comment type="similarity">
    <text evidence="2">Belongs to the pterin-4-alpha-carbinolamine dehydratase family.</text>
</comment>
<dbReference type="SUPFAM" id="SSF55248">
    <property type="entry name" value="PCD-like"/>
    <property type="match status" value="1"/>
</dbReference>
<proteinExistence type="inferred from homology"/>
<keyword evidence="5 7" id="KW-0456">Lyase</keyword>
<evidence type="ECO:0000256" key="3">
    <source>
        <dbReference type="ARBA" id="ARBA00013252"/>
    </source>
</evidence>
<dbReference type="InterPro" id="IPR029068">
    <property type="entry name" value="Glyas_Bleomycin-R_OHBP_Dase"/>
</dbReference>
<dbReference type="InterPro" id="IPR041581">
    <property type="entry name" value="Glyoxalase_6"/>
</dbReference>
<dbReference type="CDD" id="cd00488">
    <property type="entry name" value="PCD_DCoH"/>
    <property type="match status" value="1"/>
</dbReference>
<dbReference type="EC" id="4.2.1.96" evidence="3"/>
<feature type="domain" description="Glyoxalase-like" evidence="6">
    <location>
        <begin position="110"/>
        <end position="211"/>
    </location>
</feature>
<comment type="catalytic activity">
    <reaction evidence="1">
        <text>(4aS,6R)-4a-hydroxy-L-erythro-5,6,7,8-tetrahydrobiopterin = (6R)-L-erythro-6,7-dihydrobiopterin + H2O</text>
        <dbReference type="Rhea" id="RHEA:11920"/>
        <dbReference type="ChEBI" id="CHEBI:15377"/>
        <dbReference type="ChEBI" id="CHEBI:15642"/>
        <dbReference type="ChEBI" id="CHEBI:43120"/>
        <dbReference type="EC" id="4.2.1.96"/>
    </reaction>
</comment>
<evidence type="ECO:0000259" key="6">
    <source>
        <dbReference type="Pfam" id="PF18029"/>
    </source>
</evidence>
<dbReference type="GO" id="GO:0008124">
    <property type="term" value="F:4-alpha-hydroxytetrahydrobiopterin dehydratase activity"/>
    <property type="evidence" value="ECO:0007669"/>
    <property type="project" value="UniProtKB-EC"/>
</dbReference>
<dbReference type="Proteomes" id="UP000675781">
    <property type="component" value="Unassembled WGS sequence"/>
</dbReference>
<dbReference type="GO" id="GO:0006729">
    <property type="term" value="P:tetrahydrobiopterin biosynthetic process"/>
    <property type="evidence" value="ECO:0007669"/>
    <property type="project" value="InterPro"/>
</dbReference>
<gene>
    <name evidence="7" type="ORF">KDL01_19585</name>
</gene>
<dbReference type="AlphaFoldDB" id="A0A941EPF6"/>
<dbReference type="InterPro" id="IPR036428">
    <property type="entry name" value="PCD_sf"/>
</dbReference>
<dbReference type="Gene3D" id="3.10.180.10">
    <property type="entry name" value="2,3-Dihydroxybiphenyl 1,2-Dioxygenase, domain 1"/>
    <property type="match status" value="1"/>
</dbReference>
<evidence type="ECO:0000313" key="7">
    <source>
        <dbReference type="EMBL" id="MBR7835487.1"/>
    </source>
</evidence>
<dbReference type="Pfam" id="PF01329">
    <property type="entry name" value="Pterin_4a"/>
    <property type="match status" value="1"/>
</dbReference>
<dbReference type="Pfam" id="PF18029">
    <property type="entry name" value="Glyoxalase_6"/>
    <property type="match status" value="1"/>
</dbReference>
<evidence type="ECO:0000313" key="8">
    <source>
        <dbReference type="Proteomes" id="UP000675781"/>
    </source>
</evidence>
<evidence type="ECO:0000256" key="2">
    <source>
        <dbReference type="ARBA" id="ARBA00006472"/>
    </source>
</evidence>
<evidence type="ECO:0000256" key="5">
    <source>
        <dbReference type="ARBA" id="ARBA00023239"/>
    </source>
</evidence>
<keyword evidence="8" id="KW-1185">Reference proteome</keyword>
<protein>
    <recommendedName>
        <fullName evidence="4">Putative pterin-4-alpha-carbinolamine dehydratase</fullName>
        <ecNumber evidence="3">4.2.1.96</ecNumber>
    </recommendedName>
</protein>
<organism evidence="7 8">
    <name type="scientific">Actinospica durhamensis</name>
    <dbReference type="NCBI Taxonomy" id="1508375"/>
    <lineage>
        <taxon>Bacteria</taxon>
        <taxon>Bacillati</taxon>
        <taxon>Actinomycetota</taxon>
        <taxon>Actinomycetes</taxon>
        <taxon>Catenulisporales</taxon>
        <taxon>Actinospicaceae</taxon>
        <taxon>Actinospica</taxon>
    </lineage>
</organism>
<dbReference type="EMBL" id="JAGSOG010000097">
    <property type="protein sequence ID" value="MBR7835487.1"/>
    <property type="molecule type" value="Genomic_DNA"/>
</dbReference>
<dbReference type="PANTHER" id="PTHR35908">
    <property type="entry name" value="HYPOTHETICAL FUSION PROTEIN"/>
    <property type="match status" value="1"/>
</dbReference>
<dbReference type="RefSeq" id="WP_212529978.1">
    <property type="nucleotide sequence ID" value="NZ_JAGSOG010000097.1"/>
</dbReference>
<evidence type="ECO:0000256" key="4">
    <source>
        <dbReference type="ARBA" id="ARBA00021735"/>
    </source>
</evidence>
<reference evidence="7" key="1">
    <citation type="submission" date="2021-04" db="EMBL/GenBank/DDBJ databases">
        <title>Genome based classification of Actinospica acidithermotolerans sp. nov., an actinobacterium isolated from an Indonesian hot spring.</title>
        <authorList>
            <person name="Kusuma A.B."/>
            <person name="Putra K.E."/>
            <person name="Nafisah S."/>
            <person name="Loh J."/>
            <person name="Nouioui I."/>
            <person name="Goodfellow M."/>
        </authorList>
    </citation>
    <scope>NUCLEOTIDE SEQUENCE</scope>
    <source>
        <strain evidence="7">CSCA 57</strain>
    </source>
</reference>